<dbReference type="InterPro" id="IPR055915">
    <property type="entry name" value="DUF7492"/>
</dbReference>
<reference evidence="4" key="3">
    <citation type="submission" date="2025-08" db="UniProtKB">
        <authorList>
            <consortium name="RefSeq"/>
        </authorList>
    </citation>
    <scope>IDENTIFICATION</scope>
    <source>
        <strain evidence="4">CBS 342.82</strain>
    </source>
</reference>
<reference evidence="4" key="1">
    <citation type="submission" date="2020-01" db="EMBL/GenBank/DDBJ databases">
        <authorList>
            <consortium name="DOE Joint Genome Institute"/>
            <person name="Haridas S."/>
            <person name="Albert R."/>
            <person name="Binder M."/>
            <person name="Bloem J."/>
            <person name="Labutti K."/>
            <person name="Salamov A."/>
            <person name="Andreopoulos B."/>
            <person name="Baker S.E."/>
            <person name="Barry K."/>
            <person name="Bills G."/>
            <person name="Bluhm B.H."/>
            <person name="Cannon C."/>
            <person name="Castanera R."/>
            <person name="Culley D.E."/>
            <person name="Daum C."/>
            <person name="Ezra D."/>
            <person name="Gonzalez J.B."/>
            <person name="Henrissat B."/>
            <person name="Kuo A."/>
            <person name="Liang C."/>
            <person name="Lipzen A."/>
            <person name="Lutzoni F."/>
            <person name="Magnuson J."/>
            <person name="Mondo S."/>
            <person name="Nolan M."/>
            <person name="Ohm R."/>
            <person name="Pangilinan J."/>
            <person name="Park H.-J."/>
            <person name="Ramirez L."/>
            <person name="Alfaro M."/>
            <person name="Sun H."/>
            <person name="Tritt A."/>
            <person name="Yoshinaga Y."/>
            <person name="Zwiers L.-H."/>
            <person name="Turgeon B.G."/>
            <person name="Goodwin S.B."/>
            <person name="Spatafora J.W."/>
            <person name="Crous P.W."/>
            <person name="Grigoriev I.V."/>
        </authorList>
    </citation>
    <scope>NUCLEOTIDE SEQUENCE</scope>
    <source>
        <strain evidence="4">CBS 342.82</strain>
    </source>
</reference>
<gene>
    <name evidence="4" type="ORF">K489DRAFT_316200</name>
</gene>
<dbReference type="GeneID" id="54358943"/>
<keyword evidence="3" id="KW-1185">Reference proteome</keyword>
<dbReference type="AlphaFoldDB" id="A0A6J3M9A5"/>
<sequence>MQGLKQFLTSAALFAVASQAHTWIEQLQVIGSNGSYTGDYGYPRGYVARTDQGFTGDSDNYLLPPLSSGRIRIDQTDMLCHPSQRTPNYSAKYPKLAVAPGDWVAMKYLENGHVTQPWVQAGKPSGGGTVYVYGTTAPDSSAKILDVLQWTADGKGGNGKGFLIGAQDFDDGRCHQISNSAVSLFRQQANANHVQNQPTSQVEQWCETDIQIPKQVDGSSLTVYWVWSWQTAVGSLGAPYGKDEYYTTCMDFDI</sequence>
<reference evidence="4" key="2">
    <citation type="submission" date="2020-04" db="EMBL/GenBank/DDBJ databases">
        <authorList>
            <consortium name="NCBI Genome Project"/>
        </authorList>
    </citation>
    <scope>NUCLEOTIDE SEQUENCE</scope>
    <source>
        <strain evidence="4">CBS 342.82</strain>
    </source>
</reference>
<dbReference type="OrthoDB" id="64281at2759"/>
<dbReference type="Pfam" id="PF24320">
    <property type="entry name" value="DUF7492"/>
    <property type="match status" value="1"/>
</dbReference>
<accession>A0A6J3M9A5</accession>
<dbReference type="RefSeq" id="XP_033461667.1">
    <property type="nucleotide sequence ID" value="XM_033601143.1"/>
</dbReference>
<proteinExistence type="predicted"/>
<feature type="non-terminal residue" evidence="4">
    <location>
        <position position="254"/>
    </location>
</feature>
<organism evidence="4">
    <name type="scientific">Dissoconium aciculare CBS 342.82</name>
    <dbReference type="NCBI Taxonomy" id="1314786"/>
    <lineage>
        <taxon>Eukaryota</taxon>
        <taxon>Fungi</taxon>
        <taxon>Dikarya</taxon>
        <taxon>Ascomycota</taxon>
        <taxon>Pezizomycotina</taxon>
        <taxon>Dothideomycetes</taxon>
        <taxon>Dothideomycetidae</taxon>
        <taxon>Mycosphaerellales</taxon>
        <taxon>Dissoconiaceae</taxon>
        <taxon>Dissoconium</taxon>
    </lineage>
</organism>
<feature type="domain" description="DUF7492" evidence="2">
    <location>
        <begin position="19"/>
        <end position="254"/>
    </location>
</feature>
<evidence type="ECO:0000256" key="1">
    <source>
        <dbReference type="SAM" id="SignalP"/>
    </source>
</evidence>
<evidence type="ECO:0000259" key="2">
    <source>
        <dbReference type="Pfam" id="PF24320"/>
    </source>
</evidence>
<evidence type="ECO:0000313" key="4">
    <source>
        <dbReference type="RefSeq" id="XP_033461667.1"/>
    </source>
</evidence>
<feature type="chain" id="PRO_5026762863" description="DUF7492 domain-containing protein" evidence="1">
    <location>
        <begin position="23"/>
        <end position="254"/>
    </location>
</feature>
<keyword evidence="1" id="KW-0732">Signal</keyword>
<evidence type="ECO:0000313" key="3">
    <source>
        <dbReference type="Proteomes" id="UP000504637"/>
    </source>
</evidence>
<protein>
    <recommendedName>
        <fullName evidence="2">DUF7492 domain-containing protein</fullName>
    </recommendedName>
</protein>
<dbReference type="Proteomes" id="UP000504637">
    <property type="component" value="Unplaced"/>
</dbReference>
<feature type="signal peptide" evidence="1">
    <location>
        <begin position="1"/>
        <end position="22"/>
    </location>
</feature>
<name>A0A6J3M9A5_9PEZI</name>